<evidence type="ECO:0000313" key="1">
    <source>
        <dbReference type="EMBL" id="KKW29754.1"/>
    </source>
</evidence>
<sequence length="504" mass="56216">MYLTKEARALGRELAGIAKDIGEGLVPIEALQAFRKNPWAALDDRAVVTSDRPNVLDKRLDLTTLDVTSSGKPFGLLKDGRLWVDELITKRSVKDQLYITRDESGQVWSGIFVDEGSLYEMEGKLTYVIQQPSIIAHDRLGCVFLDRSAVEIHRLPNREFMVRPGSLVVQGAITDPTKPLCVWGEEDGQQTVYVQLKDQSLGRCRIYQHESVVDVAVLGTNIAVCVKSQSGKYQLRLVTVGGTLETWEQCDFEAPIQNLVWLDERILLGRHKSDLFVWDLSERNTDMNPFEGEVVQGPTRHPDGRVMVLMKYPEGNADCGLVVMESAGVLGPYKRYHDHIKEMLGGSYVRLEGDKGEVVISELDGYKLARVECSVHQGELEAFRYIDGVGCRYVIKSSGRSGKLTAYQGQRHDGISKKFLSGEYKAIDIDSVVSITLPSGGLRLVGKVQLPDGRWQVADQGGLLGEPAHGIYGLRVVERNNRAVLITWTARHRRELVDCTCKAF</sequence>
<accession>A0A0G2ABI5</accession>
<dbReference type="Proteomes" id="UP000034846">
    <property type="component" value="Unassembled WGS sequence"/>
</dbReference>
<proteinExistence type="predicted"/>
<gene>
    <name evidence="1" type="ORF">UY72_C0034G0007</name>
</gene>
<organism evidence="1 2">
    <name type="scientific">Candidatus Uhrbacteria bacterium GW2011_GWD2_52_7</name>
    <dbReference type="NCBI Taxonomy" id="1618989"/>
    <lineage>
        <taxon>Bacteria</taxon>
        <taxon>Candidatus Uhriibacteriota</taxon>
    </lineage>
</organism>
<evidence type="ECO:0000313" key="2">
    <source>
        <dbReference type="Proteomes" id="UP000034846"/>
    </source>
</evidence>
<comment type="caution">
    <text evidence="1">The sequence shown here is derived from an EMBL/GenBank/DDBJ whole genome shotgun (WGS) entry which is preliminary data.</text>
</comment>
<name>A0A0G2ABI5_9BACT</name>
<reference evidence="1 2" key="1">
    <citation type="journal article" date="2015" name="Nature">
        <title>rRNA introns, odd ribosomes, and small enigmatic genomes across a large radiation of phyla.</title>
        <authorList>
            <person name="Brown C.T."/>
            <person name="Hug L.A."/>
            <person name="Thomas B.C."/>
            <person name="Sharon I."/>
            <person name="Castelle C.J."/>
            <person name="Singh A."/>
            <person name="Wilkins M.J."/>
            <person name="Williams K.H."/>
            <person name="Banfield J.F."/>
        </authorList>
    </citation>
    <scope>NUCLEOTIDE SEQUENCE [LARGE SCALE GENOMIC DNA]</scope>
</reference>
<protein>
    <submittedName>
        <fullName evidence="1">Uncharacterized protein</fullName>
    </submittedName>
</protein>
<dbReference type="EMBL" id="LCRD01000034">
    <property type="protein sequence ID" value="KKW29754.1"/>
    <property type="molecule type" value="Genomic_DNA"/>
</dbReference>
<dbReference type="AlphaFoldDB" id="A0A0G2ABI5"/>